<dbReference type="InterPro" id="IPR016040">
    <property type="entry name" value="NAD(P)-bd_dom"/>
</dbReference>
<comment type="similarity">
    <text evidence="3 7">Belongs to the NAD(P)-dependent epimerase/dehydratase family. dTDP-glucose dehydratase subfamily.</text>
</comment>
<organism evidence="9 10">
    <name type="scientific">Candidatus Phycosocius bacilliformis</name>
    <dbReference type="NCBI Taxonomy" id="1445552"/>
    <lineage>
        <taxon>Bacteria</taxon>
        <taxon>Pseudomonadati</taxon>
        <taxon>Pseudomonadota</taxon>
        <taxon>Alphaproteobacteria</taxon>
        <taxon>Caulobacterales</taxon>
        <taxon>Caulobacterales incertae sedis</taxon>
        <taxon>Candidatus Phycosocius</taxon>
    </lineage>
</organism>
<sequence length="357" mass="39568">MRFLVTGGAGFIGSAVCRHLITSGAGQVLNVDKLTYSSDLRSLRAIEQHHDYRFVQADIGDRAAMMAILADWQPDIVLHLAAETHVDRSITGAAAFIETNIVGTFHLLEACRDYHDKLAEPAKTAFRFLHISTDEVFGSLGPHGAFNEASPYQPNSPYSASKAASDHLVRAWFHTYGLPVLTTNCSNNYGPHQFPEKLIPLMTIQAIRRAPMPVYGTGLNVRDWLHVDDHAQALLCVARHGRPGETYAIGGNSERTNLQIVEAICDHMDAVDPGPSARRNAIHFVADRPGHDARYAIDARKITAELGWAPQHDFEAGLRDTIEWYRHNQAWWEPHLKTVYTAAPQGELIGDAQDRPT</sequence>
<evidence type="ECO:0000256" key="3">
    <source>
        <dbReference type="ARBA" id="ARBA00008178"/>
    </source>
</evidence>
<dbReference type="SUPFAM" id="SSF51735">
    <property type="entry name" value="NAD(P)-binding Rossmann-fold domains"/>
    <property type="match status" value="1"/>
</dbReference>
<keyword evidence="10" id="KW-1185">Reference proteome</keyword>
<comment type="caution">
    <text evidence="9">The sequence shown here is derived from an EMBL/GenBank/DDBJ whole genome shotgun (WGS) entry which is preliminary data.</text>
</comment>
<comment type="cofactor">
    <cofactor evidence="2 7">
        <name>NAD(+)</name>
        <dbReference type="ChEBI" id="CHEBI:57540"/>
    </cofactor>
</comment>
<dbReference type="EMBL" id="BFBR01000001">
    <property type="protein sequence ID" value="GBF56665.1"/>
    <property type="molecule type" value="Genomic_DNA"/>
</dbReference>
<dbReference type="Proteomes" id="UP000245086">
    <property type="component" value="Unassembled WGS sequence"/>
</dbReference>
<dbReference type="Gene3D" id="3.90.25.10">
    <property type="entry name" value="UDP-galactose 4-epimerase, domain 1"/>
    <property type="match status" value="1"/>
</dbReference>
<evidence type="ECO:0000256" key="5">
    <source>
        <dbReference type="ARBA" id="ARBA00023027"/>
    </source>
</evidence>
<evidence type="ECO:0000313" key="10">
    <source>
        <dbReference type="Proteomes" id="UP000245086"/>
    </source>
</evidence>
<dbReference type="PANTHER" id="PTHR43000">
    <property type="entry name" value="DTDP-D-GLUCOSE 4,6-DEHYDRATASE-RELATED"/>
    <property type="match status" value="1"/>
</dbReference>
<gene>
    <name evidence="9" type="primary">rffG</name>
    <name evidence="9" type="ORF">PbB2_00322</name>
</gene>
<proteinExistence type="inferred from homology"/>
<comment type="catalytic activity">
    <reaction evidence="1 7">
        <text>dTDP-alpha-D-glucose = dTDP-4-dehydro-6-deoxy-alpha-D-glucose + H2O</text>
        <dbReference type="Rhea" id="RHEA:17221"/>
        <dbReference type="ChEBI" id="CHEBI:15377"/>
        <dbReference type="ChEBI" id="CHEBI:57477"/>
        <dbReference type="ChEBI" id="CHEBI:57649"/>
        <dbReference type="EC" id="4.2.1.46"/>
    </reaction>
</comment>
<evidence type="ECO:0000256" key="4">
    <source>
        <dbReference type="ARBA" id="ARBA00011990"/>
    </source>
</evidence>
<dbReference type="NCBIfam" id="TIGR01181">
    <property type="entry name" value="dTDP_gluc_dehyt"/>
    <property type="match status" value="1"/>
</dbReference>
<dbReference type="GO" id="GO:0008460">
    <property type="term" value="F:dTDP-glucose 4,6-dehydratase activity"/>
    <property type="evidence" value="ECO:0007669"/>
    <property type="project" value="UniProtKB-EC"/>
</dbReference>
<reference evidence="9 10" key="1">
    <citation type="journal article" date="2018" name="Genome Announc.">
        <title>Draft Genome Sequence of "Candidatus Phycosocius bacilliformis," an Alphaproteobacterial Ectosymbiont of the Hydrocarbon-Producing Green Alga Botryococcus braunii.</title>
        <authorList>
            <person name="Tanabe Y."/>
            <person name="Yamaguchi H."/>
            <person name="Watanabe M.M."/>
        </authorList>
    </citation>
    <scope>NUCLEOTIDE SEQUENCE [LARGE SCALE GENOMIC DNA]</scope>
    <source>
        <strain evidence="9 10">BOTRYCO-2</strain>
    </source>
</reference>
<dbReference type="InterPro" id="IPR005888">
    <property type="entry name" value="dTDP_Gluc_deHydtase"/>
</dbReference>
<keyword evidence="5" id="KW-0520">NAD</keyword>
<dbReference type="Pfam" id="PF16363">
    <property type="entry name" value="GDP_Man_Dehyd"/>
    <property type="match status" value="1"/>
</dbReference>
<dbReference type="AlphaFoldDB" id="A0A2P2E6G8"/>
<dbReference type="EC" id="4.2.1.46" evidence="4 7"/>
<dbReference type="RefSeq" id="WP_108983530.1">
    <property type="nucleotide sequence ID" value="NZ_BFBR01000001.1"/>
</dbReference>
<keyword evidence="6 7" id="KW-0456">Lyase</keyword>
<dbReference type="OrthoDB" id="9801785at2"/>
<protein>
    <recommendedName>
        <fullName evidence="4 7">dTDP-glucose 4,6-dehydratase</fullName>
        <ecNumber evidence="4 7">4.2.1.46</ecNumber>
    </recommendedName>
</protein>
<dbReference type="GO" id="GO:0009225">
    <property type="term" value="P:nucleotide-sugar metabolic process"/>
    <property type="evidence" value="ECO:0007669"/>
    <property type="project" value="InterPro"/>
</dbReference>
<dbReference type="CDD" id="cd05246">
    <property type="entry name" value="dTDP_GD_SDR_e"/>
    <property type="match status" value="1"/>
</dbReference>
<evidence type="ECO:0000256" key="2">
    <source>
        <dbReference type="ARBA" id="ARBA00001911"/>
    </source>
</evidence>
<evidence type="ECO:0000256" key="6">
    <source>
        <dbReference type="ARBA" id="ARBA00023239"/>
    </source>
</evidence>
<dbReference type="InterPro" id="IPR036291">
    <property type="entry name" value="NAD(P)-bd_dom_sf"/>
</dbReference>
<dbReference type="Gene3D" id="3.40.50.720">
    <property type="entry name" value="NAD(P)-binding Rossmann-like Domain"/>
    <property type="match status" value="1"/>
</dbReference>
<evidence type="ECO:0000256" key="1">
    <source>
        <dbReference type="ARBA" id="ARBA00001539"/>
    </source>
</evidence>
<evidence type="ECO:0000256" key="7">
    <source>
        <dbReference type="RuleBase" id="RU004473"/>
    </source>
</evidence>
<accession>A0A2P2E6G8</accession>
<feature type="domain" description="NAD(P)-binding" evidence="8">
    <location>
        <begin position="4"/>
        <end position="321"/>
    </location>
</feature>
<name>A0A2P2E6G8_9PROT</name>
<evidence type="ECO:0000313" key="9">
    <source>
        <dbReference type="EMBL" id="GBF56665.1"/>
    </source>
</evidence>
<evidence type="ECO:0000259" key="8">
    <source>
        <dbReference type="Pfam" id="PF16363"/>
    </source>
</evidence>